<comment type="caution">
    <text evidence="1">The sequence shown here is derived from an EMBL/GenBank/DDBJ whole genome shotgun (WGS) entry which is preliminary data.</text>
</comment>
<sequence>MHTMLSFNAEDVNGMMLFVGTILGTRSIRDSLSMSVWSIRNILGGAATPIGIHGEAGLAAAVYGVISAGTSLDSPSLGGDGWTNG</sequence>
<gene>
    <name evidence="1" type="ORF">HK100_006653</name>
</gene>
<protein>
    <submittedName>
        <fullName evidence="1">Uncharacterized protein</fullName>
    </submittedName>
</protein>
<proteinExistence type="predicted"/>
<keyword evidence="2" id="KW-1185">Reference proteome</keyword>
<evidence type="ECO:0000313" key="2">
    <source>
        <dbReference type="Proteomes" id="UP001211907"/>
    </source>
</evidence>
<accession>A0AAD5SSB3</accession>
<organism evidence="1 2">
    <name type="scientific">Physocladia obscura</name>
    <dbReference type="NCBI Taxonomy" id="109957"/>
    <lineage>
        <taxon>Eukaryota</taxon>
        <taxon>Fungi</taxon>
        <taxon>Fungi incertae sedis</taxon>
        <taxon>Chytridiomycota</taxon>
        <taxon>Chytridiomycota incertae sedis</taxon>
        <taxon>Chytridiomycetes</taxon>
        <taxon>Chytridiales</taxon>
        <taxon>Chytriomycetaceae</taxon>
        <taxon>Physocladia</taxon>
    </lineage>
</organism>
<name>A0AAD5SSB3_9FUNG</name>
<reference evidence="1" key="1">
    <citation type="submission" date="2020-05" db="EMBL/GenBank/DDBJ databases">
        <title>Phylogenomic resolution of chytrid fungi.</title>
        <authorList>
            <person name="Stajich J.E."/>
            <person name="Amses K."/>
            <person name="Simmons R."/>
            <person name="Seto K."/>
            <person name="Myers J."/>
            <person name="Bonds A."/>
            <person name="Quandt C.A."/>
            <person name="Barry K."/>
            <person name="Liu P."/>
            <person name="Grigoriev I."/>
            <person name="Longcore J.E."/>
            <person name="James T.Y."/>
        </authorList>
    </citation>
    <scope>NUCLEOTIDE SEQUENCE</scope>
    <source>
        <strain evidence="1">JEL0513</strain>
    </source>
</reference>
<evidence type="ECO:0000313" key="1">
    <source>
        <dbReference type="EMBL" id="KAJ3093359.1"/>
    </source>
</evidence>
<dbReference type="EMBL" id="JADGJH010003095">
    <property type="protein sequence ID" value="KAJ3093359.1"/>
    <property type="molecule type" value="Genomic_DNA"/>
</dbReference>
<dbReference type="AlphaFoldDB" id="A0AAD5SSB3"/>
<dbReference type="Proteomes" id="UP001211907">
    <property type="component" value="Unassembled WGS sequence"/>
</dbReference>